<sequence>MLHKSCWELHSLERLCVNNVKRLASRSYDVW</sequence>
<organism evidence="1">
    <name type="scientific">Siphoviridae sp. ctZro7</name>
    <dbReference type="NCBI Taxonomy" id="2825561"/>
    <lineage>
        <taxon>Viruses</taxon>
        <taxon>Duplodnaviria</taxon>
        <taxon>Heunggongvirae</taxon>
        <taxon>Uroviricota</taxon>
        <taxon>Caudoviricetes</taxon>
    </lineage>
</organism>
<accession>A0A8S5PRL2</accession>
<name>A0A8S5PRL2_9CAUD</name>
<dbReference type="EMBL" id="BK015483">
    <property type="protein sequence ID" value="DAE09141.1"/>
    <property type="molecule type" value="Genomic_DNA"/>
</dbReference>
<proteinExistence type="predicted"/>
<evidence type="ECO:0000313" key="1">
    <source>
        <dbReference type="EMBL" id="DAE09141.1"/>
    </source>
</evidence>
<reference evidence="1" key="1">
    <citation type="journal article" date="2021" name="Proc. Natl. Acad. Sci. U.S.A.">
        <title>A Catalog of Tens of Thousands of Viruses from Human Metagenomes Reveals Hidden Associations with Chronic Diseases.</title>
        <authorList>
            <person name="Tisza M.J."/>
            <person name="Buck C.B."/>
        </authorList>
    </citation>
    <scope>NUCLEOTIDE SEQUENCE</scope>
    <source>
        <strain evidence="1">CtZro7</strain>
    </source>
</reference>
<protein>
    <submittedName>
        <fullName evidence="1">Uncharacterized protein</fullName>
    </submittedName>
</protein>